<evidence type="ECO:0000313" key="3">
    <source>
        <dbReference type="EMBL" id="ACB86412.1"/>
    </source>
</evidence>
<evidence type="ECO:0000313" key="4">
    <source>
        <dbReference type="Proteomes" id="UP000001683"/>
    </source>
</evidence>
<dbReference type="SUPFAM" id="SSF52402">
    <property type="entry name" value="Adenine nucleotide alpha hydrolases-like"/>
    <property type="match status" value="1"/>
</dbReference>
<gene>
    <name evidence="3" type="ordered locus">Nther_2865</name>
</gene>
<dbReference type="InterPro" id="IPR005232">
    <property type="entry name" value="LarE"/>
</dbReference>
<dbReference type="InterPro" id="IPR022310">
    <property type="entry name" value="NAD/GMP_synthase"/>
</dbReference>
<dbReference type="InParanoid" id="B2A3I3"/>
<feature type="domain" description="NAD/GMP synthase" evidence="2">
    <location>
        <begin position="19"/>
        <end position="94"/>
    </location>
</feature>
<dbReference type="PIRSF" id="PIRSF006661">
    <property type="entry name" value="PP-lp_UCP006661"/>
    <property type="match status" value="1"/>
</dbReference>
<accession>B2A3I3</accession>
<evidence type="ECO:0000259" key="2">
    <source>
        <dbReference type="Pfam" id="PF02540"/>
    </source>
</evidence>
<reference evidence="3 4" key="2">
    <citation type="journal article" date="2011" name="J. Bacteriol.">
        <title>Complete genome sequence of the anaerobic, halophilic alkalithermophile Natranaerobius thermophilus JW/NM-WN-LF.</title>
        <authorList>
            <person name="Zhao B."/>
            <person name="Mesbah N.M."/>
            <person name="Dalin E."/>
            <person name="Goodwin L."/>
            <person name="Nolan M."/>
            <person name="Pitluck S."/>
            <person name="Chertkov O."/>
            <person name="Brettin T.S."/>
            <person name="Han J."/>
            <person name="Larimer F.W."/>
            <person name="Land M.L."/>
            <person name="Hauser L."/>
            <person name="Kyrpides N."/>
            <person name="Wiegel J."/>
        </authorList>
    </citation>
    <scope>NUCLEOTIDE SEQUENCE [LARGE SCALE GENOMIC DNA]</scope>
    <source>
        <strain evidence="4">ATCC BAA-1301 / DSM 18059 / JW/NM-WN-LF</strain>
    </source>
</reference>
<dbReference type="Pfam" id="PF02540">
    <property type="entry name" value="NAD_synthase"/>
    <property type="match status" value="1"/>
</dbReference>
<dbReference type="InterPro" id="IPR014729">
    <property type="entry name" value="Rossmann-like_a/b/a_fold"/>
</dbReference>
<dbReference type="Gene3D" id="3.40.50.620">
    <property type="entry name" value="HUPs"/>
    <property type="match status" value="1"/>
</dbReference>
<dbReference type="Proteomes" id="UP000001683">
    <property type="component" value="Chromosome"/>
</dbReference>
<dbReference type="PANTHER" id="PTHR43169">
    <property type="entry name" value="EXSB FAMILY PROTEIN"/>
    <property type="match status" value="1"/>
</dbReference>
<dbReference type="KEGG" id="nth:Nther_2865"/>
<reference evidence="3 4" key="1">
    <citation type="submission" date="2008-04" db="EMBL/GenBank/DDBJ databases">
        <title>Complete sequence of chromosome of Natranaerobius thermophilus JW/NM-WN-LF.</title>
        <authorList>
            <consortium name="US DOE Joint Genome Institute"/>
            <person name="Copeland A."/>
            <person name="Lucas S."/>
            <person name="Lapidus A."/>
            <person name="Glavina del Rio T."/>
            <person name="Dalin E."/>
            <person name="Tice H."/>
            <person name="Bruce D."/>
            <person name="Goodwin L."/>
            <person name="Pitluck S."/>
            <person name="Chertkov O."/>
            <person name="Brettin T."/>
            <person name="Detter J.C."/>
            <person name="Han C."/>
            <person name="Kuske C.R."/>
            <person name="Schmutz J."/>
            <person name="Larimer F."/>
            <person name="Land M."/>
            <person name="Hauser L."/>
            <person name="Kyrpides N."/>
            <person name="Lykidis A."/>
            <person name="Mesbah N.M."/>
            <person name="Wiegel J."/>
        </authorList>
    </citation>
    <scope>NUCLEOTIDE SEQUENCE [LARGE SCALE GENOMIC DNA]</scope>
    <source>
        <strain evidence="4">ATCC BAA-1301 / DSM 18059 / JW/NM-WN-LF</strain>
    </source>
</reference>
<evidence type="ECO:0000256" key="1">
    <source>
        <dbReference type="PIRSR" id="PIRSR006661-1"/>
    </source>
</evidence>
<dbReference type="GO" id="GO:0006163">
    <property type="term" value="P:purine nucleotide metabolic process"/>
    <property type="evidence" value="ECO:0007669"/>
    <property type="project" value="UniProtKB-ARBA"/>
</dbReference>
<dbReference type="HOGENOM" id="CLU_061181_2_0_9"/>
<dbReference type="PANTHER" id="PTHR43169:SF2">
    <property type="entry name" value="NAD_GMP SYNTHASE DOMAIN-CONTAINING PROTEIN"/>
    <property type="match status" value="1"/>
</dbReference>
<dbReference type="AlphaFoldDB" id="B2A3I3"/>
<dbReference type="EMBL" id="CP001034">
    <property type="protein sequence ID" value="ACB86412.1"/>
    <property type="molecule type" value="Genomic_DNA"/>
</dbReference>
<dbReference type="eggNOG" id="COG1606">
    <property type="taxonomic scope" value="Bacteria"/>
</dbReference>
<feature type="active site" description="Nucleophile and sulfur donor" evidence="1">
    <location>
        <position position="185"/>
    </location>
</feature>
<dbReference type="STRING" id="457570.Nther_2865"/>
<organism evidence="3 4">
    <name type="scientific">Natranaerobius thermophilus (strain ATCC BAA-1301 / DSM 18059 / JW/NM-WN-LF)</name>
    <dbReference type="NCBI Taxonomy" id="457570"/>
    <lineage>
        <taxon>Bacteria</taxon>
        <taxon>Bacillati</taxon>
        <taxon>Bacillota</taxon>
        <taxon>Clostridia</taxon>
        <taxon>Natranaerobiales</taxon>
        <taxon>Natranaerobiaceae</taxon>
        <taxon>Natranaerobius</taxon>
    </lineage>
</organism>
<dbReference type="InterPro" id="IPR052188">
    <property type="entry name" value="Ni-pincer_cofactor_biosynth"/>
</dbReference>
<protein>
    <submittedName>
        <fullName evidence="3">ExsB family protein</fullName>
    </submittedName>
</protein>
<keyword evidence="4" id="KW-1185">Reference proteome</keyword>
<sequence>MSQKQRANDKMGLEEKHRKLKNYLSTMDGAVVAFSGGVDSTLLLKVAQEVLSDQVLAVTSTSETIPERELDRAKELAEDIGAKHKTIYTEEILQEEFRKNPPNRCYYCKQELFSHLWEIAKSYGFSYVLDGSNYDDGGDFRPGLEAAAKLQVQSPLKETGFTKEDVRQLSKELGLPTWNKPAMACLSSRFPYGEELTREKIDQVEKGEDVLDELGFSQFRLRYHGGMARLELSKEEFDIAIKHSEYISQELKNLGFQKVTLDLEGYRTGSMNEELQSS</sequence>
<dbReference type="RefSeq" id="WP_012449244.1">
    <property type="nucleotide sequence ID" value="NC_010718.1"/>
</dbReference>
<dbReference type="NCBIfam" id="TIGR00268">
    <property type="entry name" value="ATP-dependent sacrificial sulfur transferase LarE"/>
    <property type="match status" value="1"/>
</dbReference>
<dbReference type="GO" id="GO:0016783">
    <property type="term" value="F:sulfurtransferase activity"/>
    <property type="evidence" value="ECO:0007669"/>
    <property type="project" value="InterPro"/>
</dbReference>
<name>B2A3I3_NATTJ</name>
<dbReference type="CDD" id="cd01990">
    <property type="entry name" value="LarE-like"/>
    <property type="match status" value="1"/>
</dbReference>
<proteinExistence type="predicted"/>